<protein>
    <submittedName>
        <fullName evidence="2">Putative cupredoxin</fullName>
    </submittedName>
</protein>
<dbReference type="GO" id="GO:0009055">
    <property type="term" value="F:electron transfer activity"/>
    <property type="evidence" value="ECO:0007669"/>
    <property type="project" value="InterPro"/>
</dbReference>
<evidence type="ECO:0000313" key="2">
    <source>
        <dbReference type="EMBL" id="PRQ57695.1"/>
    </source>
</evidence>
<dbReference type="InterPro" id="IPR003245">
    <property type="entry name" value="Phytocyanin_dom"/>
</dbReference>
<feature type="domain" description="Phytocyanin" evidence="1">
    <location>
        <begin position="41"/>
        <end position="79"/>
    </location>
</feature>
<dbReference type="STRING" id="74649.A0A2P6SG85"/>
<dbReference type="Gene3D" id="2.60.40.420">
    <property type="entry name" value="Cupredoxins - blue copper proteins"/>
    <property type="match status" value="1"/>
</dbReference>
<accession>A0A2P6SG85</accession>
<dbReference type="Gramene" id="PRQ57695">
    <property type="protein sequence ID" value="PRQ57695"/>
    <property type="gene ID" value="RchiOBHm_Chr1g0351161"/>
</dbReference>
<dbReference type="Pfam" id="PF02298">
    <property type="entry name" value="Cu_bind_like"/>
    <property type="match status" value="1"/>
</dbReference>
<dbReference type="SUPFAM" id="SSF49503">
    <property type="entry name" value="Cupredoxins"/>
    <property type="match status" value="1"/>
</dbReference>
<organism evidence="2 3">
    <name type="scientific">Rosa chinensis</name>
    <name type="common">China rose</name>
    <dbReference type="NCBI Taxonomy" id="74649"/>
    <lineage>
        <taxon>Eukaryota</taxon>
        <taxon>Viridiplantae</taxon>
        <taxon>Streptophyta</taxon>
        <taxon>Embryophyta</taxon>
        <taxon>Tracheophyta</taxon>
        <taxon>Spermatophyta</taxon>
        <taxon>Magnoliopsida</taxon>
        <taxon>eudicotyledons</taxon>
        <taxon>Gunneridae</taxon>
        <taxon>Pentapetalae</taxon>
        <taxon>rosids</taxon>
        <taxon>fabids</taxon>
        <taxon>Rosales</taxon>
        <taxon>Rosaceae</taxon>
        <taxon>Rosoideae</taxon>
        <taxon>Rosoideae incertae sedis</taxon>
        <taxon>Rosa</taxon>
    </lineage>
</organism>
<proteinExistence type="predicted"/>
<comment type="caution">
    <text evidence="2">The sequence shown here is derived from an EMBL/GenBank/DDBJ whole genome shotgun (WGS) entry which is preliminary data.</text>
</comment>
<dbReference type="AlphaFoldDB" id="A0A2P6SG85"/>
<dbReference type="EMBL" id="PDCK01000039">
    <property type="protein sequence ID" value="PRQ57695.1"/>
    <property type="molecule type" value="Genomic_DNA"/>
</dbReference>
<sequence length="92" mass="10297">MARITAALAMIALFAGWSYNVDYYSWIVGKTFHVGDSLANSDVYDKCATTPNLGVWTSGSDVFTLPTTGTYYFLCEFHCDYSEQRIKVEVNS</sequence>
<evidence type="ECO:0000313" key="3">
    <source>
        <dbReference type="Proteomes" id="UP000238479"/>
    </source>
</evidence>
<keyword evidence="3" id="KW-1185">Reference proteome</keyword>
<evidence type="ECO:0000259" key="1">
    <source>
        <dbReference type="Pfam" id="PF02298"/>
    </source>
</evidence>
<dbReference type="InterPro" id="IPR008972">
    <property type="entry name" value="Cupredoxin"/>
</dbReference>
<gene>
    <name evidence="2" type="ORF">RchiOBHm_Chr1g0351161</name>
</gene>
<name>A0A2P6SG85_ROSCH</name>
<reference evidence="2 3" key="1">
    <citation type="journal article" date="2018" name="Nat. Genet.">
        <title>The Rosa genome provides new insights in the design of modern roses.</title>
        <authorList>
            <person name="Bendahmane M."/>
        </authorList>
    </citation>
    <scope>NUCLEOTIDE SEQUENCE [LARGE SCALE GENOMIC DNA]</scope>
    <source>
        <strain evidence="3">cv. Old Blush</strain>
    </source>
</reference>
<dbReference type="Proteomes" id="UP000238479">
    <property type="component" value="Chromosome 1"/>
</dbReference>